<gene>
    <name evidence="1" type="ORF">B296_00016654</name>
</gene>
<dbReference type="Proteomes" id="UP000287651">
    <property type="component" value="Unassembled WGS sequence"/>
</dbReference>
<evidence type="ECO:0000313" key="1">
    <source>
        <dbReference type="EMBL" id="RRT78602.1"/>
    </source>
</evidence>
<organism evidence="1 2">
    <name type="scientific">Ensete ventricosum</name>
    <name type="common">Abyssinian banana</name>
    <name type="synonym">Musa ensete</name>
    <dbReference type="NCBI Taxonomy" id="4639"/>
    <lineage>
        <taxon>Eukaryota</taxon>
        <taxon>Viridiplantae</taxon>
        <taxon>Streptophyta</taxon>
        <taxon>Embryophyta</taxon>
        <taxon>Tracheophyta</taxon>
        <taxon>Spermatophyta</taxon>
        <taxon>Magnoliopsida</taxon>
        <taxon>Liliopsida</taxon>
        <taxon>Zingiberales</taxon>
        <taxon>Musaceae</taxon>
        <taxon>Ensete</taxon>
    </lineage>
</organism>
<name>A0A427AQT0_ENSVE</name>
<accession>A0A427AQT0</accession>
<sequence length="172" mass="19431">MHVYPTRTVSQRSTLPLSGSRKINFGKIDFWHPASTAMISHQRLRPHSDKKQSTSAFASFVARSRPSHQPWQRLLPLELIPHNSSSIIPYLPELPSSFAASRHNTEQGRVTLSTATSTTSRTAPSREPVPCRKRFLSFYLLRIHRRKTQFGSGSTGGEKLTSQTPKITVYFN</sequence>
<proteinExistence type="predicted"/>
<evidence type="ECO:0000313" key="2">
    <source>
        <dbReference type="Proteomes" id="UP000287651"/>
    </source>
</evidence>
<reference evidence="1 2" key="1">
    <citation type="journal article" date="2014" name="Agronomy (Basel)">
        <title>A Draft Genome Sequence for Ensete ventricosum, the Drought-Tolerant Tree Against Hunger.</title>
        <authorList>
            <person name="Harrison J."/>
            <person name="Moore K.A."/>
            <person name="Paszkiewicz K."/>
            <person name="Jones T."/>
            <person name="Grant M."/>
            <person name="Ambacheew D."/>
            <person name="Muzemil S."/>
            <person name="Studholme D.J."/>
        </authorList>
    </citation>
    <scope>NUCLEOTIDE SEQUENCE [LARGE SCALE GENOMIC DNA]</scope>
</reference>
<comment type="caution">
    <text evidence="1">The sequence shown here is derived from an EMBL/GenBank/DDBJ whole genome shotgun (WGS) entry which is preliminary data.</text>
</comment>
<dbReference type="AlphaFoldDB" id="A0A427AQT0"/>
<protein>
    <submittedName>
        <fullName evidence="1">Uncharacterized protein</fullName>
    </submittedName>
</protein>
<dbReference type="EMBL" id="AMZH03001632">
    <property type="protein sequence ID" value="RRT78602.1"/>
    <property type="molecule type" value="Genomic_DNA"/>
</dbReference>